<dbReference type="Proteomes" id="UP000192906">
    <property type="component" value="Unassembled WGS sequence"/>
</dbReference>
<name>A0A1X7EXW5_9BACT</name>
<evidence type="ECO:0000313" key="1">
    <source>
        <dbReference type="EMBL" id="SMF41765.1"/>
    </source>
</evidence>
<dbReference type="EMBL" id="FWZU01000007">
    <property type="protein sequence ID" value="SMF41765.1"/>
    <property type="molecule type" value="Genomic_DNA"/>
</dbReference>
<keyword evidence="1" id="KW-0449">Lipoprotein</keyword>
<protein>
    <submittedName>
        <fullName evidence="1">Outer membrane lipoprotein-sorting protein</fullName>
    </submittedName>
</protein>
<organism evidence="1 2">
    <name type="scientific">Desulfovibrio gilichinskyi</name>
    <dbReference type="NCBI Taxonomy" id="1519643"/>
    <lineage>
        <taxon>Bacteria</taxon>
        <taxon>Pseudomonadati</taxon>
        <taxon>Thermodesulfobacteriota</taxon>
        <taxon>Desulfovibrionia</taxon>
        <taxon>Desulfovibrionales</taxon>
        <taxon>Desulfovibrionaceae</taxon>
        <taxon>Desulfovibrio</taxon>
    </lineage>
</organism>
<evidence type="ECO:0000313" key="2">
    <source>
        <dbReference type="Proteomes" id="UP000192906"/>
    </source>
</evidence>
<reference evidence="2" key="1">
    <citation type="submission" date="2017-04" db="EMBL/GenBank/DDBJ databases">
        <authorList>
            <person name="Varghese N."/>
            <person name="Submissions S."/>
        </authorList>
    </citation>
    <scope>NUCLEOTIDE SEQUENCE [LARGE SCALE GENOMIC DNA]</scope>
    <source>
        <strain evidence="2">K3S</strain>
    </source>
</reference>
<dbReference type="Pfam" id="PF07608">
    <property type="entry name" value="DUF1571"/>
    <property type="match status" value="1"/>
</dbReference>
<accession>A0A1X7EXW5</accession>
<keyword evidence="2" id="KW-1185">Reference proteome</keyword>
<dbReference type="Gene3D" id="2.50.20.10">
    <property type="entry name" value="Lipoprotein localisation LolA/LolB/LppX"/>
    <property type="match status" value="1"/>
</dbReference>
<sequence length="256" mass="29051">MKRPFTAPHLPQRTVTVLVVSFIYVATLCLTALTATAADRNEELLALLASVEASYAKVEDYSTRFLKQERVENVLLPEEAIFLKFKKPSKIYMKWINGPLKEALYIEGENNEKVVAHKDGTGLSLTWNLSPTGSTLLAGNRHPITDIGFGFIVNLMRTIIPMAVEHREIEIIRLNDAPFKGRPAIVLEVRLTPKEGRKYYAAHIICYIDKEYLLPVGITTYDEKEVLLEDYSYTDVKINSGLTDMDFSKENPDYDF</sequence>
<gene>
    <name evidence="1" type="ORF">SAMN06295933_3436</name>
</gene>
<dbReference type="AlphaFoldDB" id="A0A1X7EXW5"/>
<dbReference type="InterPro" id="IPR011465">
    <property type="entry name" value="DUF1571"/>
</dbReference>
<proteinExistence type="predicted"/>